<dbReference type="RefSeq" id="WP_175310656.1">
    <property type="nucleotide sequence ID" value="NZ_CBCRYR010000031.1"/>
</dbReference>
<evidence type="ECO:0000256" key="2">
    <source>
        <dbReference type="ARBA" id="ARBA00022475"/>
    </source>
</evidence>
<feature type="transmembrane region" description="Helical" evidence="6">
    <location>
        <begin position="211"/>
        <end position="235"/>
    </location>
</feature>
<name>A0A7Y6B2P4_9SPHN</name>
<dbReference type="InterPro" id="IPR050833">
    <property type="entry name" value="Poly_Biosynth_Transport"/>
</dbReference>
<feature type="transmembrane region" description="Helical" evidence="6">
    <location>
        <begin position="356"/>
        <end position="377"/>
    </location>
</feature>
<dbReference type="AlphaFoldDB" id="A0A7Y6B2P4"/>
<evidence type="ECO:0000256" key="5">
    <source>
        <dbReference type="ARBA" id="ARBA00023136"/>
    </source>
</evidence>
<evidence type="ECO:0008006" key="9">
    <source>
        <dbReference type="Google" id="ProtNLM"/>
    </source>
</evidence>
<dbReference type="PANTHER" id="PTHR30250">
    <property type="entry name" value="PST FAMILY PREDICTED COLANIC ACID TRANSPORTER"/>
    <property type="match status" value="1"/>
</dbReference>
<keyword evidence="2" id="KW-1003">Cell membrane</keyword>
<gene>
    <name evidence="7" type="ORF">HP438_02615</name>
</gene>
<feature type="transmembrane region" description="Helical" evidence="6">
    <location>
        <begin position="177"/>
        <end position="199"/>
    </location>
</feature>
<feature type="transmembrane region" description="Helical" evidence="6">
    <location>
        <begin position="247"/>
        <end position="271"/>
    </location>
</feature>
<dbReference type="EMBL" id="JABMCH010000049">
    <property type="protein sequence ID" value="NUU45870.1"/>
    <property type="molecule type" value="Genomic_DNA"/>
</dbReference>
<feature type="transmembrane region" description="Helical" evidence="6">
    <location>
        <begin position="327"/>
        <end position="349"/>
    </location>
</feature>
<feature type="transmembrane region" description="Helical" evidence="6">
    <location>
        <begin position="92"/>
        <end position="111"/>
    </location>
</feature>
<keyword evidence="5 6" id="KW-0472">Membrane</keyword>
<keyword evidence="8" id="KW-1185">Reference proteome</keyword>
<dbReference type="PANTHER" id="PTHR30250:SF11">
    <property type="entry name" value="O-ANTIGEN TRANSPORTER-RELATED"/>
    <property type="match status" value="1"/>
</dbReference>
<feature type="transmembrane region" description="Helical" evidence="6">
    <location>
        <begin position="48"/>
        <end position="71"/>
    </location>
</feature>
<feature type="transmembrane region" description="Helical" evidence="6">
    <location>
        <begin position="148"/>
        <end position="171"/>
    </location>
</feature>
<comment type="caution">
    <text evidence="7">The sequence shown here is derived from an EMBL/GenBank/DDBJ whole genome shotgun (WGS) entry which is preliminary data.</text>
</comment>
<dbReference type="Proteomes" id="UP000536441">
    <property type="component" value="Unassembled WGS sequence"/>
</dbReference>
<feature type="transmembrane region" description="Helical" evidence="6">
    <location>
        <begin position="292"/>
        <end position="315"/>
    </location>
</feature>
<protein>
    <recommendedName>
        <fullName evidence="9">Oligosaccharide flippase family protein</fullName>
    </recommendedName>
</protein>
<keyword evidence="3 6" id="KW-0812">Transmembrane</keyword>
<accession>A0A7Y6B2P4</accession>
<proteinExistence type="predicted"/>
<feature type="transmembrane region" description="Helical" evidence="6">
    <location>
        <begin position="117"/>
        <end position="136"/>
    </location>
</feature>
<reference evidence="7 8" key="1">
    <citation type="submission" date="2020-05" db="EMBL/GenBank/DDBJ databases">
        <title>Genome Sequencing of Type Strains.</title>
        <authorList>
            <person name="Lemaire J.F."/>
            <person name="Inderbitzin P."/>
            <person name="Gregorio O.A."/>
            <person name="Collins S.B."/>
            <person name="Wespe N."/>
            <person name="Knight-Connoni V."/>
        </authorList>
    </citation>
    <scope>NUCLEOTIDE SEQUENCE [LARGE SCALE GENOMIC DNA]</scope>
    <source>
        <strain evidence="7 8">DSM 100049</strain>
    </source>
</reference>
<dbReference type="GO" id="GO:0005886">
    <property type="term" value="C:plasma membrane"/>
    <property type="evidence" value="ECO:0007669"/>
    <property type="project" value="UniProtKB-SubCell"/>
</dbReference>
<evidence type="ECO:0000256" key="1">
    <source>
        <dbReference type="ARBA" id="ARBA00004651"/>
    </source>
</evidence>
<comment type="subcellular location">
    <subcellularLocation>
        <location evidence="1">Cell membrane</location>
        <topology evidence="1">Multi-pass membrane protein</topology>
    </subcellularLocation>
</comment>
<keyword evidence="4 6" id="KW-1133">Transmembrane helix</keyword>
<evidence type="ECO:0000256" key="3">
    <source>
        <dbReference type="ARBA" id="ARBA00022692"/>
    </source>
</evidence>
<evidence type="ECO:0000313" key="7">
    <source>
        <dbReference type="EMBL" id="NUU45870.1"/>
    </source>
</evidence>
<sequence length="409" mass="43225">MRIPDSFRSVRLLFDVGFLAMLRVVAIVIGLAYVKIYTNRLPPDALGIFFYLGTLSYLLNALLFVPFDFYLQAYCSRAGERLPVGPVARMTAGVLAAALILVAAIGAILVALGQLAILDIVSLYIVAVLLFGCISLRNLLNNRGHRRIVAGALVFEAAGRVCAFVSLILFLTPSGRLLFASAGIALFLELIGLAIYAAIRLQWATDATPPASPALIPATAPVSVSAACNLVQLQAYRTMYPWAGNPAPAAIFAVVANVGSAGMSAVGQIFAQILLPRIYQSQGTYIRHYIRWALLLTLAVAAFAWIAAPMLVAFITSPQYSAHAELMVFGVLLEGANVIVSAVTVGSMLKDDTRRLMVWNIAGAVVGAAGYAVALTIAPASPAAIGLALLLSQVVVLGGLGLNARRRNS</sequence>
<feature type="transmembrane region" description="Helical" evidence="6">
    <location>
        <begin position="383"/>
        <end position="404"/>
    </location>
</feature>
<feature type="transmembrane region" description="Helical" evidence="6">
    <location>
        <begin position="12"/>
        <end position="36"/>
    </location>
</feature>
<evidence type="ECO:0000313" key="8">
    <source>
        <dbReference type="Proteomes" id="UP000536441"/>
    </source>
</evidence>
<evidence type="ECO:0000256" key="6">
    <source>
        <dbReference type="SAM" id="Phobius"/>
    </source>
</evidence>
<evidence type="ECO:0000256" key="4">
    <source>
        <dbReference type="ARBA" id="ARBA00022989"/>
    </source>
</evidence>
<organism evidence="7 8">
    <name type="scientific">Sphingomonas zeae</name>
    <dbReference type="NCBI Taxonomy" id="1646122"/>
    <lineage>
        <taxon>Bacteria</taxon>
        <taxon>Pseudomonadati</taxon>
        <taxon>Pseudomonadota</taxon>
        <taxon>Alphaproteobacteria</taxon>
        <taxon>Sphingomonadales</taxon>
        <taxon>Sphingomonadaceae</taxon>
        <taxon>Sphingomonas</taxon>
    </lineage>
</organism>